<dbReference type="InterPro" id="IPR012902">
    <property type="entry name" value="N_methyl_site"/>
</dbReference>
<evidence type="ECO:0000313" key="1">
    <source>
        <dbReference type="EMBL" id="SOH04995.1"/>
    </source>
</evidence>
<dbReference type="Proteomes" id="UP000221734">
    <property type="component" value="Chromosome Kuenenia_stuttgartiensis_MBR1"/>
</dbReference>
<gene>
    <name evidence="1" type="ORF">KSMBR1_2508</name>
</gene>
<dbReference type="EMBL" id="LT934425">
    <property type="protein sequence ID" value="SOH04995.1"/>
    <property type="molecule type" value="Genomic_DNA"/>
</dbReference>
<dbReference type="KEGG" id="kst:KSMBR1_2508"/>
<dbReference type="OrthoDB" id="5405832at2"/>
<keyword evidence="2" id="KW-1185">Reference proteome</keyword>
<sequence>MSVFRNDNEYGFTLVELLVGLVLTVIILSTAVKLLISQRKAFSVQEQVSEMQQYIRSAMDIMTREIRMAGCMVTGTSTIRTSGTSTITFLGDIDSDIAATLVTNANAGTTVVFVSLTPDSNYSIASTDYIYISDGNRTEVIPSDSSASHLVGEPDPIYLSSGLLYSYIAGSTTVRTVENVTFSHDTANLKIYRNSQPLAENIEFISLTYGTNTVTGATNTVTIAITGRTANIDPNYSGDGYRRGTLTSIIKLRNQ</sequence>
<dbReference type="InterPro" id="IPR045584">
    <property type="entry name" value="Pilin-like"/>
</dbReference>
<accession>A0A2C9CH65</accession>
<proteinExistence type="predicted"/>
<protein>
    <submittedName>
        <fullName evidence="1">Uncharacterized protein</fullName>
    </submittedName>
</protein>
<name>A0A2C9CH65_KUEST</name>
<dbReference type="RefSeq" id="WP_099325651.1">
    <property type="nucleotide sequence ID" value="NZ_LT934425.1"/>
</dbReference>
<dbReference type="Pfam" id="PF07963">
    <property type="entry name" value="N_methyl"/>
    <property type="match status" value="1"/>
</dbReference>
<dbReference type="AlphaFoldDB" id="A0A2C9CH65"/>
<evidence type="ECO:0000313" key="2">
    <source>
        <dbReference type="Proteomes" id="UP000221734"/>
    </source>
</evidence>
<organism evidence="1 2">
    <name type="scientific">Kuenenia stuttgartiensis</name>
    <dbReference type="NCBI Taxonomy" id="174633"/>
    <lineage>
        <taxon>Bacteria</taxon>
        <taxon>Pseudomonadati</taxon>
        <taxon>Planctomycetota</taxon>
        <taxon>Candidatus Brocadiia</taxon>
        <taxon>Candidatus Brocadiales</taxon>
        <taxon>Candidatus Brocadiaceae</taxon>
        <taxon>Candidatus Kuenenia</taxon>
    </lineage>
</organism>
<reference evidence="2" key="1">
    <citation type="submission" date="2017-10" db="EMBL/GenBank/DDBJ databases">
        <authorList>
            <person name="Frank J."/>
        </authorList>
    </citation>
    <scope>NUCLEOTIDE SEQUENCE [LARGE SCALE GENOMIC DNA]</scope>
</reference>
<dbReference type="SUPFAM" id="SSF54523">
    <property type="entry name" value="Pili subunits"/>
    <property type="match status" value="1"/>
</dbReference>